<name>A0ABQ6PUP0_9BACT</name>
<sequence>MLPTEISDSETLFKAIKPINHLWKEGVPSSAAFKDSKGLSVDRDGGRSKSECIAVLQERIGTKAVVSFTAGECRSIGVMPLAKPLMNNPFHAEVHRNLIEVSLSPSQAKKLRDLAKLEIGL</sequence>
<dbReference type="Proteomes" id="UP001338309">
    <property type="component" value="Unassembled WGS sequence"/>
</dbReference>
<gene>
    <name evidence="1" type="ORF">Aconfl_43390</name>
</gene>
<accession>A0ABQ6PUP0</accession>
<reference evidence="1 2" key="1">
    <citation type="submission" date="2023-08" db="EMBL/GenBank/DDBJ databases">
        <title>Draft genome sequence of Algoriphagus confluentis.</title>
        <authorList>
            <person name="Takatani N."/>
            <person name="Hosokawa M."/>
            <person name="Sawabe T."/>
        </authorList>
    </citation>
    <scope>NUCLEOTIDE SEQUENCE [LARGE SCALE GENOMIC DNA]</scope>
    <source>
        <strain evidence="1 2">NBRC 111222</strain>
    </source>
</reference>
<protein>
    <submittedName>
        <fullName evidence="1">Uncharacterized protein</fullName>
    </submittedName>
</protein>
<organism evidence="1 2">
    <name type="scientific">Algoriphagus confluentis</name>
    <dbReference type="NCBI Taxonomy" id="1697556"/>
    <lineage>
        <taxon>Bacteria</taxon>
        <taxon>Pseudomonadati</taxon>
        <taxon>Bacteroidota</taxon>
        <taxon>Cytophagia</taxon>
        <taxon>Cytophagales</taxon>
        <taxon>Cyclobacteriaceae</taxon>
        <taxon>Algoriphagus</taxon>
    </lineage>
</organism>
<dbReference type="RefSeq" id="WP_338226483.1">
    <property type="nucleotide sequence ID" value="NZ_BTPD01000025.1"/>
</dbReference>
<evidence type="ECO:0000313" key="2">
    <source>
        <dbReference type="Proteomes" id="UP001338309"/>
    </source>
</evidence>
<comment type="caution">
    <text evidence="1">The sequence shown here is derived from an EMBL/GenBank/DDBJ whole genome shotgun (WGS) entry which is preliminary data.</text>
</comment>
<proteinExistence type="predicted"/>
<dbReference type="EMBL" id="BTPD01000025">
    <property type="protein sequence ID" value="GMQ31694.1"/>
    <property type="molecule type" value="Genomic_DNA"/>
</dbReference>
<evidence type="ECO:0000313" key="1">
    <source>
        <dbReference type="EMBL" id="GMQ31694.1"/>
    </source>
</evidence>
<keyword evidence="2" id="KW-1185">Reference proteome</keyword>